<dbReference type="PANTHER" id="PTHR43297">
    <property type="entry name" value="OLIGOPEPTIDE TRANSPORT ATP-BINDING PROTEIN APPD"/>
    <property type="match status" value="1"/>
</dbReference>
<dbReference type="PANTHER" id="PTHR43297:SF2">
    <property type="entry name" value="DIPEPTIDE TRANSPORT ATP-BINDING PROTEIN DPPD"/>
    <property type="match status" value="1"/>
</dbReference>
<feature type="domain" description="ABC transporter" evidence="8">
    <location>
        <begin position="4"/>
        <end position="254"/>
    </location>
</feature>
<evidence type="ECO:0000256" key="4">
    <source>
        <dbReference type="ARBA" id="ARBA00022475"/>
    </source>
</evidence>
<dbReference type="Pfam" id="PF00005">
    <property type="entry name" value="ABC_tran"/>
    <property type="match status" value="1"/>
</dbReference>
<dbReference type="InterPro" id="IPR003593">
    <property type="entry name" value="AAA+_ATPase"/>
</dbReference>
<name>A0A421NXZ7_9MOLU</name>
<evidence type="ECO:0000256" key="3">
    <source>
        <dbReference type="ARBA" id="ARBA00022448"/>
    </source>
</evidence>
<evidence type="ECO:0000256" key="1">
    <source>
        <dbReference type="ARBA" id="ARBA00004202"/>
    </source>
</evidence>
<comment type="similarity">
    <text evidence="2">Belongs to the ABC transporter superfamily.</text>
</comment>
<dbReference type="PROSITE" id="PS00211">
    <property type="entry name" value="ABC_TRANSPORTER_1"/>
    <property type="match status" value="1"/>
</dbReference>
<comment type="subcellular location">
    <subcellularLocation>
        <location evidence="1">Cell membrane</location>
        <topology evidence="1">Peripheral membrane protein</topology>
    </subcellularLocation>
</comment>
<proteinExistence type="inferred from homology"/>
<evidence type="ECO:0000256" key="6">
    <source>
        <dbReference type="ARBA" id="ARBA00022840"/>
    </source>
</evidence>
<dbReference type="EMBL" id="MPBG01000003">
    <property type="protein sequence ID" value="RMI88804.1"/>
    <property type="molecule type" value="Genomic_DNA"/>
</dbReference>
<evidence type="ECO:0000256" key="7">
    <source>
        <dbReference type="ARBA" id="ARBA00023136"/>
    </source>
</evidence>
<dbReference type="AlphaFoldDB" id="A0A421NXZ7"/>
<organism evidence="9 10">
    <name type="scientific">Candidatus Phytoplasma solani</name>
    <dbReference type="NCBI Taxonomy" id="69896"/>
    <lineage>
        <taxon>Bacteria</taxon>
        <taxon>Bacillati</taxon>
        <taxon>Mycoplasmatota</taxon>
        <taxon>Mollicutes</taxon>
        <taxon>Acholeplasmatales</taxon>
        <taxon>Acholeplasmataceae</taxon>
        <taxon>Candidatus Phytoplasma</taxon>
        <taxon>16SrXII (Stolbur group)</taxon>
    </lineage>
</organism>
<dbReference type="Proteomes" id="UP000283896">
    <property type="component" value="Unassembled WGS sequence"/>
</dbReference>
<comment type="caution">
    <text evidence="9">The sequence shown here is derived from an EMBL/GenBank/DDBJ whole genome shotgun (WGS) entry which is preliminary data.</text>
</comment>
<dbReference type="SMART" id="SM00382">
    <property type="entry name" value="AAA"/>
    <property type="match status" value="1"/>
</dbReference>
<keyword evidence="5" id="KW-0547">Nucleotide-binding</keyword>
<dbReference type="STRING" id="69896.S284_00370"/>
<evidence type="ECO:0000313" key="10">
    <source>
        <dbReference type="Proteomes" id="UP000283896"/>
    </source>
</evidence>
<dbReference type="InterPro" id="IPR003439">
    <property type="entry name" value="ABC_transporter-like_ATP-bd"/>
</dbReference>
<dbReference type="GO" id="GO:0005524">
    <property type="term" value="F:ATP binding"/>
    <property type="evidence" value="ECO:0007669"/>
    <property type="project" value="UniProtKB-KW"/>
</dbReference>
<gene>
    <name evidence="9" type="primary">dppD</name>
    <name evidence="9" type="ORF">PSSA1_v1c2310</name>
</gene>
<dbReference type="InterPro" id="IPR050388">
    <property type="entry name" value="ABC_Ni/Peptide_Import"/>
</dbReference>
<keyword evidence="6" id="KW-0067">ATP-binding</keyword>
<dbReference type="InterPro" id="IPR027417">
    <property type="entry name" value="P-loop_NTPase"/>
</dbReference>
<dbReference type="GO" id="GO:0005886">
    <property type="term" value="C:plasma membrane"/>
    <property type="evidence" value="ECO:0007669"/>
    <property type="project" value="UniProtKB-SubCell"/>
</dbReference>
<dbReference type="PROSITE" id="PS50893">
    <property type="entry name" value="ABC_TRANSPORTER_2"/>
    <property type="match status" value="1"/>
</dbReference>
<keyword evidence="7" id="KW-0472">Membrane</keyword>
<dbReference type="FunFam" id="3.40.50.300:FF:000016">
    <property type="entry name" value="Oligopeptide ABC transporter ATP-binding component"/>
    <property type="match status" value="1"/>
</dbReference>
<dbReference type="InterPro" id="IPR017871">
    <property type="entry name" value="ABC_transporter-like_CS"/>
</dbReference>
<evidence type="ECO:0000256" key="2">
    <source>
        <dbReference type="ARBA" id="ARBA00005417"/>
    </source>
</evidence>
<dbReference type="KEGG" id="psol:S284_00370"/>
<reference evidence="10" key="1">
    <citation type="submission" date="2016-11" db="EMBL/GenBank/DDBJ databases">
        <title>Genome sequence of Candidatus Phytoplasma solani strain SA-1.</title>
        <authorList>
            <person name="Haryono M."/>
            <person name="Samarzija I."/>
            <person name="Seruga Music M."/>
            <person name="Hogenhout S."/>
            <person name="Kuo C.-H."/>
        </authorList>
    </citation>
    <scope>NUCLEOTIDE SEQUENCE [LARGE SCALE GENOMIC DNA]</scope>
    <source>
        <strain evidence="10">SA-1</strain>
    </source>
</reference>
<evidence type="ECO:0000256" key="5">
    <source>
        <dbReference type="ARBA" id="ARBA00022741"/>
    </source>
</evidence>
<keyword evidence="10" id="KW-1185">Reference proteome</keyword>
<evidence type="ECO:0000259" key="8">
    <source>
        <dbReference type="PROSITE" id="PS50893"/>
    </source>
</evidence>
<sequence length="267" mass="30209">MSLLQIKDLHTYFQTQKGLIKAVRGVSFEIQKGKTLGIVGESGSGKSQTAMSILQLFEKNQKIYQGKIIFEQKIISEFKEKEMQKIRGNKIAMIFQDPTTSLNPVFKIKNQIIEVLMLHRNINKNEAYQRSCEILEKVKIPNVKRIMESYPHQLSGGMCQRVMIAMALVCQPKLLIADEATTALDVIVQKEILNLIKDLQKEQNTAVLFITHDLGVVSQVADDVIVMYQGKVVESAPTQQILTNPQHSYTKNLLANFLKTGLSYQKV</sequence>
<dbReference type="GO" id="GO:0016887">
    <property type="term" value="F:ATP hydrolysis activity"/>
    <property type="evidence" value="ECO:0007669"/>
    <property type="project" value="InterPro"/>
</dbReference>
<dbReference type="Gene3D" id="3.40.50.300">
    <property type="entry name" value="P-loop containing nucleotide triphosphate hydrolases"/>
    <property type="match status" value="1"/>
</dbReference>
<dbReference type="OrthoDB" id="9779287at2"/>
<evidence type="ECO:0000313" key="9">
    <source>
        <dbReference type="EMBL" id="RMI88804.1"/>
    </source>
</evidence>
<accession>A0A421NXZ7</accession>
<keyword evidence="3" id="KW-0813">Transport</keyword>
<keyword evidence="4" id="KW-1003">Cell membrane</keyword>
<dbReference type="SUPFAM" id="SSF52540">
    <property type="entry name" value="P-loop containing nucleoside triphosphate hydrolases"/>
    <property type="match status" value="1"/>
</dbReference>
<dbReference type="RefSeq" id="WP_023161160.1">
    <property type="nucleotide sequence ID" value="NC_022588.1"/>
</dbReference>
<protein>
    <submittedName>
        <fullName evidence="9">ABC-type peptide/nickel transport system, ATPase component</fullName>
    </submittedName>
</protein>
<dbReference type="CDD" id="cd03257">
    <property type="entry name" value="ABC_NikE_OppD_transporters"/>
    <property type="match status" value="1"/>
</dbReference>